<feature type="region of interest" description="Disordered" evidence="2">
    <location>
        <begin position="1001"/>
        <end position="1099"/>
    </location>
</feature>
<feature type="region of interest" description="Disordered" evidence="2">
    <location>
        <begin position="1168"/>
        <end position="1320"/>
    </location>
</feature>
<feature type="compositionally biased region" description="Low complexity" evidence="2">
    <location>
        <begin position="1199"/>
        <end position="1213"/>
    </location>
</feature>
<feature type="coiled-coil region" evidence="1">
    <location>
        <begin position="462"/>
        <end position="519"/>
    </location>
</feature>
<keyword evidence="3" id="KW-1133">Transmembrane helix</keyword>
<dbReference type="Proteomes" id="UP001302126">
    <property type="component" value="Unassembled WGS sequence"/>
</dbReference>
<feature type="region of interest" description="Disordered" evidence="2">
    <location>
        <begin position="540"/>
        <end position="567"/>
    </location>
</feature>
<keyword evidence="3" id="KW-0472">Membrane</keyword>
<feature type="region of interest" description="Disordered" evidence="2">
    <location>
        <begin position="222"/>
        <end position="255"/>
    </location>
</feature>
<feature type="compositionally biased region" description="Low complexity" evidence="2">
    <location>
        <begin position="1285"/>
        <end position="1299"/>
    </location>
</feature>
<protein>
    <submittedName>
        <fullName evidence="4">Uncharacterized protein</fullName>
    </submittedName>
</protein>
<feature type="transmembrane region" description="Helical" evidence="3">
    <location>
        <begin position="94"/>
        <end position="112"/>
    </location>
</feature>
<reference evidence="4" key="1">
    <citation type="journal article" date="2023" name="Mol. Phylogenet. Evol.">
        <title>Genome-scale phylogeny and comparative genomics of the fungal order Sordariales.</title>
        <authorList>
            <person name="Hensen N."/>
            <person name="Bonometti L."/>
            <person name="Westerberg I."/>
            <person name="Brannstrom I.O."/>
            <person name="Guillou S."/>
            <person name="Cros-Aarteil S."/>
            <person name="Calhoun S."/>
            <person name="Haridas S."/>
            <person name="Kuo A."/>
            <person name="Mondo S."/>
            <person name="Pangilinan J."/>
            <person name="Riley R."/>
            <person name="LaButti K."/>
            <person name="Andreopoulos B."/>
            <person name="Lipzen A."/>
            <person name="Chen C."/>
            <person name="Yan M."/>
            <person name="Daum C."/>
            <person name="Ng V."/>
            <person name="Clum A."/>
            <person name="Steindorff A."/>
            <person name="Ohm R.A."/>
            <person name="Martin F."/>
            <person name="Silar P."/>
            <person name="Natvig D.O."/>
            <person name="Lalanne C."/>
            <person name="Gautier V."/>
            <person name="Ament-Velasquez S.L."/>
            <person name="Kruys A."/>
            <person name="Hutchinson M.I."/>
            <person name="Powell A.J."/>
            <person name="Barry K."/>
            <person name="Miller A.N."/>
            <person name="Grigoriev I.V."/>
            <person name="Debuchy R."/>
            <person name="Gladieux P."/>
            <person name="Hiltunen Thoren M."/>
            <person name="Johannesson H."/>
        </authorList>
    </citation>
    <scope>NUCLEOTIDE SEQUENCE</scope>
    <source>
        <strain evidence="4">PSN309</strain>
    </source>
</reference>
<feature type="transmembrane region" description="Helical" evidence="3">
    <location>
        <begin position="70"/>
        <end position="88"/>
    </location>
</feature>
<evidence type="ECO:0000256" key="3">
    <source>
        <dbReference type="SAM" id="Phobius"/>
    </source>
</evidence>
<evidence type="ECO:0000256" key="1">
    <source>
        <dbReference type="SAM" id="Coils"/>
    </source>
</evidence>
<feature type="region of interest" description="Disordered" evidence="2">
    <location>
        <begin position="1118"/>
        <end position="1149"/>
    </location>
</feature>
<feature type="compositionally biased region" description="Low complexity" evidence="2">
    <location>
        <begin position="1004"/>
        <end position="1019"/>
    </location>
</feature>
<feature type="compositionally biased region" description="Low complexity" evidence="2">
    <location>
        <begin position="1256"/>
        <end position="1267"/>
    </location>
</feature>
<feature type="compositionally biased region" description="Polar residues" evidence="2">
    <location>
        <begin position="222"/>
        <end position="237"/>
    </location>
</feature>
<evidence type="ECO:0000256" key="2">
    <source>
        <dbReference type="SAM" id="MobiDB-lite"/>
    </source>
</evidence>
<comment type="caution">
    <text evidence="4">The sequence shown here is derived from an EMBL/GenBank/DDBJ whole genome shotgun (WGS) entry which is preliminary data.</text>
</comment>
<keyword evidence="1" id="KW-0175">Coiled coil</keyword>
<reference evidence="4" key="2">
    <citation type="submission" date="2023-05" db="EMBL/GenBank/DDBJ databases">
        <authorList>
            <consortium name="Lawrence Berkeley National Laboratory"/>
            <person name="Steindorff A."/>
            <person name="Hensen N."/>
            <person name="Bonometti L."/>
            <person name="Westerberg I."/>
            <person name="Brannstrom I.O."/>
            <person name="Guillou S."/>
            <person name="Cros-Aarteil S."/>
            <person name="Calhoun S."/>
            <person name="Haridas S."/>
            <person name="Kuo A."/>
            <person name="Mondo S."/>
            <person name="Pangilinan J."/>
            <person name="Riley R."/>
            <person name="Labutti K."/>
            <person name="Andreopoulos B."/>
            <person name="Lipzen A."/>
            <person name="Chen C."/>
            <person name="Yanf M."/>
            <person name="Daum C."/>
            <person name="Ng V."/>
            <person name="Clum A."/>
            <person name="Ohm R."/>
            <person name="Martin F."/>
            <person name="Silar P."/>
            <person name="Natvig D."/>
            <person name="Lalanne C."/>
            <person name="Gautier V."/>
            <person name="Ament-Velasquez S.L."/>
            <person name="Kruys A."/>
            <person name="Hutchinson M.I."/>
            <person name="Powell A.J."/>
            <person name="Barry K."/>
            <person name="Miller A.N."/>
            <person name="Grigoriev I.V."/>
            <person name="Debuchy R."/>
            <person name="Gladieux P."/>
            <person name="Thoren M.H."/>
            <person name="Johannesson H."/>
        </authorList>
    </citation>
    <scope>NUCLEOTIDE SEQUENCE</scope>
    <source>
        <strain evidence="4">PSN309</strain>
    </source>
</reference>
<accession>A0AAN6WYU0</accession>
<evidence type="ECO:0000313" key="4">
    <source>
        <dbReference type="EMBL" id="KAK4190481.1"/>
    </source>
</evidence>
<evidence type="ECO:0000313" key="5">
    <source>
        <dbReference type="Proteomes" id="UP001302126"/>
    </source>
</evidence>
<feature type="region of interest" description="Disordered" evidence="2">
    <location>
        <begin position="636"/>
        <end position="663"/>
    </location>
</feature>
<keyword evidence="3" id="KW-0812">Transmembrane</keyword>
<feature type="compositionally biased region" description="Low complexity" evidence="2">
    <location>
        <begin position="653"/>
        <end position="663"/>
    </location>
</feature>
<feature type="compositionally biased region" description="Polar residues" evidence="2">
    <location>
        <begin position="1310"/>
        <end position="1320"/>
    </location>
</feature>
<proteinExistence type="predicted"/>
<feature type="compositionally biased region" description="Acidic residues" evidence="2">
    <location>
        <begin position="1020"/>
        <end position="1031"/>
    </location>
</feature>
<name>A0AAN6WYU0_9PEZI</name>
<feature type="transmembrane region" description="Helical" evidence="3">
    <location>
        <begin position="39"/>
        <end position="58"/>
    </location>
</feature>
<keyword evidence="5" id="KW-1185">Reference proteome</keyword>
<feature type="compositionally biased region" description="Basic and acidic residues" evidence="2">
    <location>
        <begin position="238"/>
        <end position="252"/>
    </location>
</feature>
<organism evidence="4 5">
    <name type="scientific">Podospora australis</name>
    <dbReference type="NCBI Taxonomy" id="1536484"/>
    <lineage>
        <taxon>Eukaryota</taxon>
        <taxon>Fungi</taxon>
        <taxon>Dikarya</taxon>
        <taxon>Ascomycota</taxon>
        <taxon>Pezizomycotina</taxon>
        <taxon>Sordariomycetes</taxon>
        <taxon>Sordariomycetidae</taxon>
        <taxon>Sordariales</taxon>
        <taxon>Podosporaceae</taxon>
        <taxon>Podospora</taxon>
    </lineage>
</organism>
<sequence length="1320" mass="140906">MFRTCWDTARLVAAMVFRAVIATMTTQDAFPGIALPTTIVNFGIVFLGVFLSTLRAVSGTVLAEGAQYDGLVNSGWVVFAAGLTAASAEHIQPVYIAVPLIVCLLVHILMSIRVLREWSLARAEDVVDRILQLTTDAANLGRLRTGLVRLERRYSEQLSILSSSDITPVLRQDGPIERTFTTLVEMLLINADFATRGLIVRHSRVKAAVEANEALTASQRSLVLGSRTDQPRTTVNEEQARNRRTTDPEHRMPSRVSAASESLFAWRPVPQRRPQSLFERICSAREAGLLPVSRPPRTQTPNANSDATALVPYVPPVTVEPIASPVVGTTDSPSDPSTPFLPPCDIVIPVPVAEIAPLDVLATAIVPTSSRTEALELDPSELVRSAYRQISESQERFAAQVMAHDDELTAVVGRRRFSFPTNPYRANIQLEYNVRRSAVEQILAAPVAVSDSADPAVEISPLRRAEESTAEVRAKLQSLLAEEQRLKEALAEVGAAHVAAELDLESALAEEKVQRMQEQSPLEAERALLTFPLEDVAELGQEQTTVPPERASEEPEAISPEVTEGEGEPAAAVVAAPSDPECTYRQEGEEVLAHVNSDTFERPVVAPQTHAARDPSPAIVPQGEAVAISAAHEIKGSQAAARDPSAFIPSPPQGEEGSPGSVSSIKVALERVEDEQPTGEAELVGDITSPVSLQEETPTVVSSIPLPTYDDNLVVPLLPSFACSSFDDELFSDDEDVNNGLGDEDCRLPAIGAASPTKCGHTDDRGEDVPMEIGHQSVIPSSDGDEGPLDHAMVEYPNGQVYPEYEIESLFLAGMPILVDGLDVSMVDSEAGSVLPTVDTEMTESLRPTGMAEVVAPASSFATTITRVPEDDPSVAIATMGGSEGPLDVTMPEGLTPPAAAPAPAQAPVVEMSRAVIPATPRTETAAPAVVDVQSVNPQRSVRRPRALVVRDDVRAALQAEARAAEEARAAFTPSAPTAVIEDFATVLRRARERQEVNAAWRLASQPSSEPQEAPSSSEVDTEEEEEEEDQVALFDSRCGTGATLSALRIPDVEGSIARSEVSDEDEEVEDQSVSPEAGFTEVHGGGRHQEQEQTAGEAEALPAQEAMLVVAPQPPMDEDRARRVQEAAARLASEAAASTRTKRWKRNAAPISARADIPRDIQVRAQLPEGTVYPEERVQPLYPPESFSTRIRGTHVLSGSSPSSSSGPSGSGVRARPPEPSAAGPSTPLRAPPPVVAPSGLVAVNSPRRQHLGGATTAAEMAAASDEANRDRVQAMASAPIGRATPSTPATPPDAVLARLRRPRPPSLFGQSARSKPRK</sequence>
<feature type="compositionally biased region" description="Low complexity" evidence="2">
    <location>
        <begin position="1127"/>
        <end position="1140"/>
    </location>
</feature>
<gene>
    <name evidence="4" type="ORF">QBC35DRAFT_449200</name>
</gene>
<dbReference type="EMBL" id="MU864365">
    <property type="protein sequence ID" value="KAK4190481.1"/>
    <property type="molecule type" value="Genomic_DNA"/>
</dbReference>